<evidence type="ECO:0000313" key="14">
    <source>
        <dbReference type="Proteomes" id="UP000288215"/>
    </source>
</evidence>
<feature type="region of interest" description="Disordered" evidence="10">
    <location>
        <begin position="240"/>
        <end position="263"/>
    </location>
</feature>
<dbReference type="GO" id="GO:0050660">
    <property type="term" value="F:flavin adenine dinucleotide binding"/>
    <property type="evidence" value="ECO:0007669"/>
    <property type="project" value="TreeGrafter"/>
</dbReference>
<keyword evidence="6" id="KW-0520">NAD</keyword>
<dbReference type="PRINTS" id="PR00411">
    <property type="entry name" value="PNDRDTASEI"/>
</dbReference>
<dbReference type="SUPFAM" id="SSF51905">
    <property type="entry name" value="FAD/NAD(P)-binding domain"/>
    <property type="match status" value="1"/>
</dbReference>
<evidence type="ECO:0000259" key="12">
    <source>
        <dbReference type="Pfam" id="PF07992"/>
    </source>
</evidence>
<keyword evidence="3 9" id="KW-0285">Flavoprotein</keyword>
<protein>
    <submittedName>
        <fullName evidence="13">Dihydrolipoyl dehydrogenase</fullName>
    </submittedName>
</protein>
<evidence type="ECO:0000256" key="3">
    <source>
        <dbReference type="ARBA" id="ARBA00022630"/>
    </source>
</evidence>
<comment type="cofactor">
    <cofactor evidence="1">
        <name>FAD</name>
        <dbReference type="ChEBI" id="CHEBI:57692"/>
    </cofactor>
</comment>
<dbReference type="InterPro" id="IPR012999">
    <property type="entry name" value="Pyr_OxRdtase_I_AS"/>
</dbReference>
<evidence type="ECO:0000256" key="5">
    <source>
        <dbReference type="ARBA" id="ARBA00023002"/>
    </source>
</evidence>
<dbReference type="PRINTS" id="PR00368">
    <property type="entry name" value="FADPNR"/>
</dbReference>
<accession>A0A444L9G9</accession>
<evidence type="ECO:0000256" key="8">
    <source>
        <dbReference type="ARBA" id="ARBA00023284"/>
    </source>
</evidence>
<dbReference type="PROSITE" id="PS00076">
    <property type="entry name" value="PYRIDINE_REDOX_1"/>
    <property type="match status" value="1"/>
</dbReference>
<dbReference type="InterPro" id="IPR023753">
    <property type="entry name" value="FAD/NAD-binding_dom"/>
</dbReference>
<evidence type="ECO:0000313" key="13">
    <source>
        <dbReference type="EMBL" id="RWX74205.1"/>
    </source>
</evidence>
<sequence>MEKHYDVVVIGGGPGGYVCALRSAQLGKKVALIERDQVGGTCLNRGCVPMKAFLSVAKTIRDAKRASRSGLDVQVSLNFERVSSWTKYVVERSRKGIEFLLRSRGVDFVKGEARFASRGAVEVAPSGEVISAENFVVATGSRPYDLPDVRFDAKGVISSDEVFAMKRLPRSICIVGGGVIGVEMATALAEMGSKVYIVEIMDQLLPGWCPDVVKPVYDSLAKLGVEMRIGKKIVGLERREGEGKEGGAAGGSSSGEQGSGCSGSPEVWYAATLSDGSTIEAERVLVAVGRRPNTDSLGLERIGVQLDRKGFVAVNSRMETGAPGVFAVGDVVGVPYLAHRASDHGYQVAEIIAGRRERLDPLPVPSVVYSDPEIAVVGIDDQEAAKRGIDAVSGTFQLAALARAMTMNRPEGFVRIVAEKGSGRIIGAQIVGANASDMIGACVLAVQKGLSLEDIASSVMPHPTLVESLMECAKGALGEPLHGAGSEKKA</sequence>
<dbReference type="InterPro" id="IPR001100">
    <property type="entry name" value="Pyr_nuc-diS_OxRdtase"/>
</dbReference>
<proteinExistence type="inferred from homology"/>
<name>A0A444L9G9_METS7</name>
<keyword evidence="7" id="KW-1015">Disulfide bond</keyword>
<dbReference type="SUPFAM" id="SSF55424">
    <property type="entry name" value="FAD/NAD-linked reductases, dimerisation (C-terminal) domain"/>
    <property type="match status" value="1"/>
</dbReference>
<reference evidence="13 14" key="1">
    <citation type="submission" date="2018-12" db="EMBL/GenBank/DDBJ databases">
        <title>The complete genome of the methanogenic archaea of the candidate phylum Verstraetearchaeota, obtained from the metagenome of underground thermal water.</title>
        <authorList>
            <person name="Kadnikov V.V."/>
            <person name="Mardanov A.V."/>
            <person name="Beletsky A.V."/>
            <person name="Karnachuk O.V."/>
            <person name="Ravin N.V."/>
        </authorList>
    </citation>
    <scope>NUCLEOTIDE SEQUENCE [LARGE SCALE GENOMIC DNA]</scope>
    <source>
        <strain evidence="13">Ch88</strain>
    </source>
</reference>
<keyword evidence="4 9" id="KW-0274">FAD</keyword>
<dbReference type="Proteomes" id="UP000288215">
    <property type="component" value="Unassembled WGS sequence"/>
</dbReference>
<evidence type="ECO:0000256" key="6">
    <source>
        <dbReference type="ARBA" id="ARBA00023027"/>
    </source>
</evidence>
<evidence type="ECO:0000256" key="4">
    <source>
        <dbReference type="ARBA" id="ARBA00022827"/>
    </source>
</evidence>
<dbReference type="Pfam" id="PF02852">
    <property type="entry name" value="Pyr_redox_dim"/>
    <property type="match status" value="1"/>
</dbReference>
<comment type="caution">
    <text evidence="13">The sequence shown here is derived from an EMBL/GenBank/DDBJ whole genome shotgun (WGS) entry which is preliminary data.</text>
</comment>
<feature type="compositionally biased region" description="Gly residues" evidence="10">
    <location>
        <begin position="246"/>
        <end position="261"/>
    </location>
</feature>
<dbReference type="PANTHER" id="PTHR22912">
    <property type="entry name" value="DISULFIDE OXIDOREDUCTASE"/>
    <property type="match status" value="1"/>
</dbReference>
<evidence type="ECO:0000256" key="9">
    <source>
        <dbReference type="RuleBase" id="RU003691"/>
    </source>
</evidence>
<feature type="domain" description="FAD/NAD(P)-binding" evidence="12">
    <location>
        <begin position="5"/>
        <end position="345"/>
    </location>
</feature>
<evidence type="ECO:0000256" key="10">
    <source>
        <dbReference type="SAM" id="MobiDB-lite"/>
    </source>
</evidence>
<dbReference type="AlphaFoldDB" id="A0A444L9G9"/>
<dbReference type="InterPro" id="IPR016156">
    <property type="entry name" value="FAD/NAD-linked_Rdtase_dimer_sf"/>
</dbReference>
<organism evidence="13 14">
    <name type="scientific">Methanosuratincola subterraneus</name>
    <dbReference type="NCBI Taxonomy" id="2593994"/>
    <lineage>
        <taxon>Archaea</taxon>
        <taxon>Thermoproteota</taxon>
        <taxon>Methanosuratincolia</taxon>
        <taxon>Candidatus Methanomethylicales</taxon>
        <taxon>Candidatus Methanomethylicaceae</taxon>
        <taxon>Candidatus Methanosuratincola (ex Vanwonterghem et al. 2016)</taxon>
    </lineage>
</organism>
<dbReference type="InterPro" id="IPR036188">
    <property type="entry name" value="FAD/NAD-bd_sf"/>
</dbReference>
<dbReference type="InterPro" id="IPR050151">
    <property type="entry name" value="Class-I_Pyr_Nuc-Dis_Oxidored"/>
</dbReference>
<dbReference type="PIRSF" id="PIRSF000350">
    <property type="entry name" value="Mercury_reductase_MerA"/>
    <property type="match status" value="1"/>
</dbReference>
<evidence type="ECO:0000256" key="1">
    <source>
        <dbReference type="ARBA" id="ARBA00001974"/>
    </source>
</evidence>
<evidence type="ECO:0000256" key="7">
    <source>
        <dbReference type="ARBA" id="ARBA00023157"/>
    </source>
</evidence>
<dbReference type="Gene3D" id="3.50.50.60">
    <property type="entry name" value="FAD/NAD(P)-binding domain"/>
    <property type="match status" value="2"/>
</dbReference>
<dbReference type="PANTHER" id="PTHR22912:SF151">
    <property type="entry name" value="DIHYDROLIPOYL DEHYDROGENASE, MITOCHONDRIAL"/>
    <property type="match status" value="1"/>
</dbReference>
<feature type="domain" description="Pyridine nucleotide-disulphide oxidoreductase dimerisation" evidence="11">
    <location>
        <begin position="364"/>
        <end position="471"/>
    </location>
</feature>
<dbReference type="Gene3D" id="3.30.390.30">
    <property type="match status" value="1"/>
</dbReference>
<gene>
    <name evidence="13" type="ORF">Metus_0230</name>
</gene>
<dbReference type="InterPro" id="IPR004099">
    <property type="entry name" value="Pyr_nucl-diS_OxRdtase_dimer"/>
</dbReference>
<evidence type="ECO:0000259" key="11">
    <source>
        <dbReference type="Pfam" id="PF02852"/>
    </source>
</evidence>
<dbReference type="EMBL" id="RXGA01000001">
    <property type="protein sequence ID" value="RWX74205.1"/>
    <property type="molecule type" value="Genomic_DNA"/>
</dbReference>
<comment type="similarity">
    <text evidence="2 9">Belongs to the class-I pyridine nucleotide-disulfide oxidoreductase family.</text>
</comment>
<evidence type="ECO:0000256" key="2">
    <source>
        <dbReference type="ARBA" id="ARBA00007532"/>
    </source>
</evidence>
<keyword evidence="5 9" id="KW-0560">Oxidoreductase</keyword>
<keyword evidence="8 9" id="KW-0676">Redox-active center</keyword>
<dbReference type="GO" id="GO:0004148">
    <property type="term" value="F:dihydrolipoyl dehydrogenase (NADH) activity"/>
    <property type="evidence" value="ECO:0007669"/>
    <property type="project" value="TreeGrafter"/>
</dbReference>
<dbReference type="GO" id="GO:0006103">
    <property type="term" value="P:2-oxoglutarate metabolic process"/>
    <property type="evidence" value="ECO:0007669"/>
    <property type="project" value="TreeGrafter"/>
</dbReference>
<dbReference type="Pfam" id="PF07992">
    <property type="entry name" value="Pyr_redox_2"/>
    <property type="match status" value="1"/>
</dbReference>
<dbReference type="FunFam" id="3.30.390.30:FF:000001">
    <property type="entry name" value="Dihydrolipoyl dehydrogenase"/>
    <property type="match status" value="1"/>
</dbReference>